<keyword evidence="11" id="KW-1185">Reference proteome</keyword>
<reference evidence="10 11" key="1">
    <citation type="journal article" date="2016" name="Mol. Biol. Evol.">
        <title>Comparative Genomics of Early-Diverging Mushroom-Forming Fungi Provides Insights into the Origins of Lignocellulose Decay Capabilities.</title>
        <authorList>
            <person name="Nagy L.G."/>
            <person name="Riley R."/>
            <person name="Tritt A."/>
            <person name="Adam C."/>
            <person name="Daum C."/>
            <person name="Floudas D."/>
            <person name="Sun H."/>
            <person name="Yadav J.S."/>
            <person name="Pangilinan J."/>
            <person name="Larsson K.H."/>
            <person name="Matsuura K."/>
            <person name="Barry K."/>
            <person name="Labutti K."/>
            <person name="Kuo R."/>
            <person name="Ohm R.A."/>
            <person name="Bhattacharya S.S."/>
            <person name="Shirouzu T."/>
            <person name="Yoshinaga Y."/>
            <person name="Martin F.M."/>
            <person name="Grigoriev I.V."/>
            <person name="Hibbett D.S."/>
        </authorList>
    </citation>
    <scope>NUCLEOTIDE SEQUENCE [LARGE SCALE GENOMIC DNA]</scope>
    <source>
        <strain evidence="10 11">HHB12733</strain>
    </source>
</reference>
<keyword evidence="5 8" id="KW-0472">Membrane</keyword>
<feature type="transmembrane region" description="Helical" evidence="8">
    <location>
        <begin position="216"/>
        <end position="236"/>
    </location>
</feature>
<evidence type="ECO:0000256" key="3">
    <source>
        <dbReference type="ARBA" id="ARBA00022692"/>
    </source>
</evidence>
<dbReference type="GO" id="GO:0016020">
    <property type="term" value="C:membrane"/>
    <property type="evidence" value="ECO:0007669"/>
    <property type="project" value="UniProtKB-SubCell"/>
</dbReference>
<feature type="domain" description="Major facilitator superfamily (MFS) profile" evidence="9">
    <location>
        <begin position="57"/>
        <end position="506"/>
    </location>
</feature>
<feature type="transmembrane region" description="Helical" evidence="8">
    <location>
        <begin position="350"/>
        <end position="370"/>
    </location>
</feature>
<feature type="compositionally biased region" description="Low complexity" evidence="7">
    <location>
        <begin position="11"/>
        <end position="28"/>
    </location>
</feature>
<dbReference type="PANTHER" id="PTHR43791:SF70">
    <property type="entry name" value="MAJOR FACILITATOR SUPERFAMILY (MFS) PROFILE DOMAIN-CONTAINING PROTEIN"/>
    <property type="match status" value="1"/>
</dbReference>
<name>A0A165CBR4_9BASI</name>
<dbReference type="InParanoid" id="A0A165CBR4"/>
<evidence type="ECO:0000256" key="1">
    <source>
        <dbReference type="ARBA" id="ARBA00004141"/>
    </source>
</evidence>
<evidence type="ECO:0000313" key="11">
    <source>
        <dbReference type="Proteomes" id="UP000076842"/>
    </source>
</evidence>
<gene>
    <name evidence="10" type="ORF">CALCODRAFT_552222</name>
</gene>
<feature type="transmembrane region" description="Helical" evidence="8">
    <location>
        <begin position="90"/>
        <end position="108"/>
    </location>
</feature>
<organism evidence="10 11">
    <name type="scientific">Calocera cornea HHB12733</name>
    <dbReference type="NCBI Taxonomy" id="1353952"/>
    <lineage>
        <taxon>Eukaryota</taxon>
        <taxon>Fungi</taxon>
        <taxon>Dikarya</taxon>
        <taxon>Basidiomycota</taxon>
        <taxon>Agaricomycotina</taxon>
        <taxon>Dacrymycetes</taxon>
        <taxon>Dacrymycetales</taxon>
        <taxon>Dacrymycetaceae</taxon>
        <taxon>Calocera</taxon>
    </lineage>
</organism>
<feature type="transmembrane region" description="Helical" evidence="8">
    <location>
        <begin position="376"/>
        <end position="399"/>
    </location>
</feature>
<feature type="transmembrane region" description="Helical" evidence="8">
    <location>
        <begin position="184"/>
        <end position="204"/>
    </location>
</feature>
<dbReference type="EMBL" id="KV424162">
    <property type="protein sequence ID" value="KZT50547.1"/>
    <property type="molecule type" value="Genomic_DNA"/>
</dbReference>
<dbReference type="PANTHER" id="PTHR43791">
    <property type="entry name" value="PERMEASE-RELATED"/>
    <property type="match status" value="1"/>
</dbReference>
<sequence>MASVQTPTSVPAPAAAPQESASLSSAEADYNEKGRSPGLQYTKEEEKRVVRKIDLMVLPILSVTFCLQYLDKTALNYANLFGMQTSLHLTSDQFSWLGSIFYFAYLIGSNPSSMLLQRYPMGRVLGVAAIIWGVIIMTTAATSNFGGAMANRFFLGLVESIVTPGLVLQTGMWYKLEEQPGRQLWWYSFQGWAAVIGGLLGYGVGHITGALAEWTYIFLILGAVTILWGALVFFYLPDTLVKAKFFNDRERAIALDRVAKNKSGLKNKTFKWYQVKHAMKDPKTYLLFFMSIAAQIPNGTITNFSTVITKGIGNFTTLQTTLLGIPPNVIQVAALLISGYLASTIPNTRVIIMTAGNIACVVAAACMAYLPAADRWPRLVAFWITPSQSIGFSLSLVMVSANTGGFTKKSFTAATTFVGYCIGNIIGPHFYKPEESPIFKTAVISMLAGYCIKTGLGIVLGVYMWNENKRRDRLYAETGGQSEKESEEEGMLDRTEFENPGFRYSL</sequence>
<dbReference type="PROSITE" id="PS50850">
    <property type="entry name" value="MFS"/>
    <property type="match status" value="1"/>
</dbReference>
<feature type="region of interest" description="Disordered" evidence="7">
    <location>
        <begin position="476"/>
        <end position="506"/>
    </location>
</feature>
<comment type="subcellular location">
    <subcellularLocation>
        <location evidence="1">Membrane</location>
        <topology evidence="1">Multi-pass membrane protein</topology>
    </subcellularLocation>
</comment>
<proteinExistence type="inferred from homology"/>
<dbReference type="SUPFAM" id="SSF103473">
    <property type="entry name" value="MFS general substrate transporter"/>
    <property type="match status" value="1"/>
</dbReference>
<comment type="similarity">
    <text evidence="6">Belongs to the major facilitator superfamily. Allantoate permease family.</text>
</comment>
<dbReference type="OrthoDB" id="6730379at2759"/>
<keyword evidence="2" id="KW-0813">Transport</keyword>
<feature type="transmembrane region" description="Helical" evidence="8">
    <location>
        <begin position="153"/>
        <end position="172"/>
    </location>
</feature>
<evidence type="ECO:0000256" key="8">
    <source>
        <dbReference type="SAM" id="Phobius"/>
    </source>
</evidence>
<evidence type="ECO:0000313" key="10">
    <source>
        <dbReference type="EMBL" id="KZT50547.1"/>
    </source>
</evidence>
<evidence type="ECO:0000256" key="2">
    <source>
        <dbReference type="ARBA" id="ARBA00022448"/>
    </source>
</evidence>
<dbReference type="AlphaFoldDB" id="A0A165CBR4"/>
<evidence type="ECO:0000259" key="9">
    <source>
        <dbReference type="PROSITE" id="PS50850"/>
    </source>
</evidence>
<feature type="transmembrane region" description="Helical" evidence="8">
    <location>
        <begin position="443"/>
        <end position="465"/>
    </location>
</feature>
<evidence type="ECO:0000256" key="4">
    <source>
        <dbReference type="ARBA" id="ARBA00022989"/>
    </source>
</evidence>
<dbReference type="Proteomes" id="UP000076842">
    <property type="component" value="Unassembled WGS sequence"/>
</dbReference>
<protein>
    <submittedName>
        <fullName evidence="10">MFS general substrate transporter</fullName>
    </submittedName>
</protein>
<dbReference type="InterPro" id="IPR036259">
    <property type="entry name" value="MFS_trans_sf"/>
</dbReference>
<feature type="region of interest" description="Disordered" evidence="7">
    <location>
        <begin position="1"/>
        <end position="38"/>
    </location>
</feature>
<dbReference type="GO" id="GO:0022857">
    <property type="term" value="F:transmembrane transporter activity"/>
    <property type="evidence" value="ECO:0007669"/>
    <property type="project" value="InterPro"/>
</dbReference>
<evidence type="ECO:0000256" key="5">
    <source>
        <dbReference type="ARBA" id="ARBA00023136"/>
    </source>
</evidence>
<dbReference type="InterPro" id="IPR020846">
    <property type="entry name" value="MFS_dom"/>
</dbReference>
<evidence type="ECO:0000256" key="7">
    <source>
        <dbReference type="SAM" id="MobiDB-lite"/>
    </source>
</evidence>
<dbReference type="STRING" id="1353952.A0A165CBR4"/>
<accession>A0A165CBR4</accession>
<keyword evidence="3 8" id="KW-0812">Transmembrane</keyword>
<feature type="transmembrane region" description="Helical" evidence="8">
    <location>
        <begin position="325"/>
        <end position="343"/>
    </location>
</feature>
<feature type="transmembrane region" description="Helical" evidence="8">
    <location>
        <begin position="285"/>
        <end position="305"/>
    </location>
</feature>
<evidence type="ECO:0000256" key="6">
    <source>
        <dbReference type="ARBA" id="ARBA00037968"/>
    </source>
</evidence>
<dbReference type="InterPro" id="IPR011701">
    <property type="entry name" value="MFS"/>
</dbReference>
<feature type="transmembrane region" description="Helical" evidence="8">
    <location>
        <begin position="120"/>
        <end position="141"/>
    </location>
</feature>
<dbReference type="Pfam" id="PF07690">
    <property type="entry name" value="MFS_1"/>
    <property type="match status" value="1"/>
</dbReference>
<dbReference type="Gene3D" id="1.20.1250.20">
    <property type="entry name" value="MFS general substrate transporter like domains"/>
    <property type="match status" value="2"/>
</dbReference>
<dbReference type="FunCoup" id="A0A165CBR4">
    <property type="interactions" value="64"/>
</dbReference>
<dbReference type="FunFam" id="1.20.1250.20:FF:000064">
    <property type="entry name" value="MFS allantoate transporter"/>
    <property type="match status" value="1"/>
</dbReference>
<keyword evidence="4 8" id="KW-1133">Transmembrane helix</keyword>